<proteinExistence type="predicted"/>
<feature type="transmembrane region" description="Helical" evidence="1">
    <location>
        <begin position="90"/>
        <end position="110"/>
    </location>
</feature>
<keyword evidence="1" id="KW-1133">Transmembrane helix</keyword>
<gene>
    <name evidence="2" type="ORF">HHL15_24695</name>
</gene>
<comment type="caution">
    <text evidence="2">The sequence shown here is derived from an EMBL/GenBank/DDBJ whole genome shotgun (WGS) entry which is preliminary data.</text>
</comment>
<evidence type="ECO:0000313" key="3">
    <source>
        <dbReference type="Proteomes" id="UP000580043"/>
    </source>
</evidence>
<dbReference type="RefSeq" id="WP_169148455.1">
    <property type="nucleotide sequence ID" value="NZ_JABBGA010000041.1"/>
</dbReference>
<organism evidence="2 3">
    <name type="scientific">Zoogloea dura</name>
    <dbReference type="NCBI Taxonomy" id="2728840"/>
    <lineage>
        <taxon>Bacteria</taxon>
        <taxon>Pseudomonadati</taxon>
        <taxon>Pseudomonadota</taxon>
        <taxon>Betaproteobacteria</taxon>
        <taxon>Rhodocyclales</taxon>
        <taxon>Zoogloeaceae</taxon>
        <taxon>Zoogloea</taxon>
    </lineage>
</organism>
<feature type="transmembrane region" description="Helical" evidence="1">
    <location>
        <begin position="66"/>
        <end position="84"/>
    </location>
</feature>
<feature type="transmembrane region" description="Helical" evidence="1">
    <location>
        <begin position="35"/>
        <end position="54"/>
    </location>
</feature>
<name>A0A848GCA5_9RHOO</name>
<evidence type="ECO:0000313" key="2">
    <source>
        <dbReference type="EMBL" id="NML28954.1"/>
    </source>
</evidence>
<reference evidence="2 3" key="1">
    <citation type="submission" date="2020-04" db="EMBL/GenBank/DDBJ databases">
        <title>Zoogloea sp. G-4-1-14 isolated from soil.</title>
        <authorList>
            <person name="Dahal R.H."/>
        </authorList>
    </citation>
    <scope>NUCLEOTIDE SEQUENCE [LARGE SCALE GENOMIC DNA]</scope>
    <source>
        <strain evidence="2 3">G-4-1-14</strain>
    </source>
</reference>
<accession>A0A848GCA5</accession>
<dbReference type="EMBL" id="JABBGA010000041">
    <property type="protein sequence ID" value="NML28954.1"/>
    <property type="molecule type" value="Genomic_DNA"/>
</dbReference>
<evidence type="ECO:0000256" key="1">
    <source>
        <dbReference type="SAM" id="Phobius"/>
    </source>
</evidence>
<protein>
    <recommendedName>
        <fullName evidence="4">DUF2069 domain-containing protein</fullName>
    </recommendedName>
</protein>
<keyword evidence="1" id="KW-0812">Transmembrane</keyword>
<sequence>MRIAPLLTTASAISASVFALCFPFWQYSIPHTLKAAVAVFLLALPVLLVAAAQWRVRGRPHVSDFVLILIALDLWHYSTFFMAWFKPGLFGAAIFACASSGLMLFIVWMVHKAIRTQAPPESTGGGA</sequence>
<dbReference type="AlphaFoldDB" id="A0A848GCA5"/>
<dbReference type="Proteomes" id="UP000580043">
    <property type="component" value="Unassembled WGS sequence"/>
</dbReference>
<keyword evidence="3" id="KW-1185">Reference proteome</keyword>
<keyword evidence="1" id="KW-0472">Membrane</keyword>
<evidence type="ECO:0008006" key="4">
    <source>
        <dbReference type="Google" id="ProtNLM"/>
    </source>
</evidence>